<protein>
    <recommendedName>
        <fullName evidence="4">Glycosidase</fullName>
    </recommendedName>
</protein>
<dbReference type="InterPro" id="IPR012341">
    <property type="entry name" value="6hp_glycosidase-like_sf"/>
</dbReference>
<dbReference type="STRING" id="1220578.FPE01S_02_04700"/>
<dbReference type="GO" id="GO:0005975">
    <property type="term" value="P:carbohydrate metabolic process"/>
    <property type="evidence" value="ECO:0007669"/>
    <property type="project" value="InterPro"/>
</dbReference>
<dbReference type="RefSeq" id="WP_046369258.1">
    <property type="nucleotide sequence ID" value="NZ_BBWV01000002.1"/>
</dbReference>
<dbReference type="EMBL" id="BBWV01000002">
    <property type="protein sequence ID" value="GAO43365.1"/>
    <property type="molecule type" value="Genomic_DNA"/>
</dbReference>
<reference evidence="2 3" key="1">
    <citation type="submission" date="2015-04" db="EMBL/GenBank/DDBJ databases">
        <title>Whole genome shotgun sequence of Flavihumibacter petaseus NBRC 106054.</title>
        <authorList>
            <person name="Miyazawa S."/>
            <person name="Hosoyama A."/>
            <person name="Hashimoto M."/>
            <person name="Noguchi M."/>
            <person name="Tsuchikane K."/>
            <person name="Ohji S."/>
            <person name="Yamazoe A."/>
            <person name="Ichikawa N."/>
            <person name="Kimura A."/>
            <person name="Fujita N."/>
        </authorList>
    </citation>
    <scope>NUCLEOTIDE SEQUENCE [LARGE SCALE GENOMIC DNA]</scope>
    <source>
        <strain evidence="2 3">NBRC 106054</strain>
    </source>
</reference>
<dbReference type="OrthoDB" id="9763537at2"/>
<evidence type="ECO:0000313" key="3">
    <source>
        <dbReference type="Proteomes" id="UP000033121"/>
    </source>
</evidence>
<evidence type="ECO:0000256" key="1">
    <source>
        <dbReference type="SAM" id="SignalP"/>
    </source>
</evidence>
<feature type="signal peptide" evidence="1">
    <location>
        <begin position="1"/>
        <end position="21"/>
    </location>
</feature>
<dbReference type="Gene3D" id="1.50.10.10">
    <property type="match status" value="1"/>
</dbReference>
<comment type="caution">
    <text evidence="2">The sequence shown here is derived from an EMBL/GenBank/DDBJ whole genome shotgun (WGS) entry which is preliminary data.</text>
</comment>
<accession>A0A0E9N231</accession>
<dbReference type="InterPro" id="IPR008928">
    <property type="entry name" value="6-hairpin_glycosidase_sf"/>
</dbReference>
<keyword evidence="1" id="KW-0732">Signal</keyword>
<gene>
    <name evidence="2" type="ORF">FPE01S_02_04700</name>
</gene>
<sequence length="715" mass="80510">MRKIGRNILAMIFFLAPLAGGAQLHSVDYRYAPQWYASCISFPDDTCKTLVGPLGQLLYDFGGKNFFPYANERGFHSVVHVLADENMIIEKQQLHNARVPIVVTDSRYAGTQIRQEAFALATDYMQYGTSTKNGNREDIVVTTMRNSTQEIKQLHPTVVLNSDHQVQVNGNVVVFTDTLGHHRRLLLGSQVTRIRQSLVENNRKTIIDLEQITLQPGVEKSFLVVYDNGKPSRIAARMQADPAALVGEAGNLKKEVIAYWTSQSGIPYNTISIPDREIQNLVDASVRGIWQARERKHDSIAFQVGPTCYRGLWIVDGAFLLETATILGRGQDARQGIEYMLSFQQPDGGFRKMSDNYWKENGIVLWACVQHALLTQDEVWLKATWTRLRKTVDHIKALRIQSATNNIPLDDGLIPPGEIDGGLWGTSDKAEYSNTYWNLIGLRAMIQAAKWLGENTDAVNWQKEYDDFFARFRQSAQRDLATDAFGNKYIPIVMDPAMRSLPQRAQWTFCQAVFPGQLFAAGDPLMTGTMKMLDATLQEGMVMGTGWLAEGIWNYFASFYGHANLWLGDKEKAISSLYAFANHASPLYAWREEQNPRDLQARYVGDMPHNWGSAEFIRLVVHMLALDRAKELHLFEGMPEEWLQPGMITSLKKVNTVFGELTFNLTVNKTGKTATLNIEPLKGGTCEKIFVHLGGNTPVELQPARQNNITINLKP</sequence>
<proteinExistence type="predicted"/>
<organism evidence="2 3">
    <name type="scientific">Flavihumibacter petaseus NBRC 106054</name>
    <dbReference type="NCBI Taxonomy" id="1220578"/>
    <lineage>
        <taxon>Bacteria</taxon>
        <taxon>Pseudomonadati</taxon>
        <taxon>Bacteroidota</taxon>
        <taxon>Chitinophagia</taxon>
        <taxon>Chitinophagales</taxon>
        <taxon>Chitinophagaceae</taxon>
        <taxon>Flavihumibacter</taxon>
    </lineage>
</organism>
<dbReference type="Proteomes" id="UP000033121">
    <property type="component" value="Unassembled WGS sequence"/>
</dbReference>
<keyword evidence="3" id="KW-1185">Reference proteome</keyword>
<evidence type="ECO:0000313" key="2">
    <source>
        <dbReference type="EMBL" id="GAO43365.1"/>
    </source>
</evidence>
<dbReference type="SUPFAM" id="SSF48208">
    <property type="entry name" value="Six-hairpin glycosidases"/>
    <property type="match status" value="1"/>
</dbReference>
<dbReference type="AlphaFoldDB" id="A0A0E9N231"/>
<feature type="chain" id="PRO_5002430164" description="Glycosidase" evidence="1">
    <location>
        <begin position="22"/>
        <end position="715"/>
    </location>
</feature>
<name>A0A0E9N231_9BACT</name>
<evidence type="ECO:0008006" key="4">
    <source>
        <dbReference type="Google" id="ProtNLM"/>
    </source>
</evidence>